<reference evidence="1 2" key="1">
    <citation type="submission" date="2021-06" db="EMBL/GenBank/DDBJ databases">
        <authorList>
            <person name="Palmer J.M."/>
        </authorList>
    </citation>
    <scope>NUCLEOTIDE SEQUENCE [LARGE SCALE GENOMIC DNA]</scope>
    <source>
        <strain evidence="2">if_2019</strain>
        <tissue evidence="1">Muscle</tissue>
    </source>
</reference>
<comment type="caution">
    <text evidence="1">The sequence shown here is derived from an EMBL/GenBank/DDBJ whole genome shotgun (WGS) entry which is preliminary data.</text>
</comment>
<sequence length="68" mass="7529">MRIVPSVSYDVTVTLEQHCHQNNLLQLSGGCWSFNEGKLNFKIADSLISLSIKKGFSLGQIIQSSCRS</sequence>
<protein>
    <submittedName>
        <fullName evidence="1">Uncharacterized protein</fullName>
    </submittedName>
</protein>
<evidence type="ECO:0000313" key="2">
    <source>
        <dbReference type="Proteomes" id="UP001482620"/>
    </source>
</evidence>
<accession>A0ABV0T4S2</accession>
<proteinExistence type="predicted"/>
<gene>
    <name evidence="1" type="ORF">ILYODFUR_002714</name>
</gene>
<name>A0ABV0T4S2_9TELE</name>
<keyword evidence="2" id="KW-1185">Reference proteome</keyword>
<dbReference type="Proteomes" id="UP001482620">
    <property type="component" value="Unassembled WGS sequence"/>
</dbReference>
<organism evidence="1 2">
    <name type="scientific">Ilyodon furcidens</name>
    <name type="common">goldbreast splitfin</name>
    <dbReference type="NCBI Taxonomy" id="33524"/>
    <lineage>
        <taxon>Eukaryota</taxon>
        <taxon>Metazoa</taxon>
        <taxon>Chordata</taxon>
        <taxon>Craniata</taxon>
        <taxon>Vertebrata</taxon>
        <taxon>Euteleostomi</taxon>
        <taxon>Actinopterygii</taxon>
        <taxon>Neopterygii</taxon>
        <taxon>Teleostei</taxon>
        <taxon>Neoteleostei</taxon>
        <taxon>Acanthomorphata</taxon>
        <taxon>Ovalentaria</taxon>
        <taxon>Atherinomorphae</taxon>
        <taxon>Cyprinodontiformes</taxon>
        <taxon>Goodeidae</taxon>
        <taxon>Ilyodon</taxon>
    </lineage>
</organism>
<evidence type="ECO:0000313" key="1">
    <source>
        <dbReference type="EMBL" id="MEQ2227860.1"/>
    </source>
</evidence>
<dbReference type="EMBL" id="JAHRIQ010023301">
    <property type="protein sequence ID" value="MEQ2227860.1"/>
    <property type="molecule type" value="Genomic_DNA"/>
</dbReference>
<dbReference type="PROSITE" id="PS51257">
    <property type="entry name" value="PROKAR_LIPOPROTEIN"/>
    <property type="match status" value="1"/>
</dbReference>